<dbReference type="SUPFAM" id="SSF46689">
    <property type="entry name" value="Homeodomain-like"/>
    <property type="match status" value="2"/>
</dbReference>
<dbReference type="AlphaFoldDB" id="A0A7W5GAD2"/>
<evidence type="ECO:0000256" key="2">
    <source>
        <dbReference type="ARBA" id="ARBA00023125"/>
    </source>
</evidence>
<dbReference type="InterPro" id="IPR018062">
    <property type="entry name" value="HTH_AraC-typ_CS"/>
</dbReference>
<dbReference type="GO" id="GO:0003700">
    <property type="term" value="F:DNA-binding transcription factor activity"/>
    <property type="evidence" value="ECO:0007669"/>
    <property type="project" value="InterPro"/>
</dbReference>
<dbReference type="SMART" id="SM00342">
    <property type="entry name" value="HTH_ARAC"/>
    <property type="match status" value="1"/>
</dbReference>
<dbReference type="PANTHER" id="PTHR47504:SF5">
    <property type="entry name" value="RIGHT ORIGIN-BINDING PROTEIN"/>
    <property type="match status" value="1"/>
</dbReference>
<dbReference type="Gene3D" id="1.10.10.60">
    <property type="entry name" value="Homeodomain-like"/>
    <property type="match status" value="2"/>
</dbReference>
<gene>
    <name evidence="5" type="ORF">FHS16_001873</name>
</gene>
<dbReference type="InterPro" id="IPR011256">
    <property type="entry name" value="Reg_factor_effector_dom_sf"/>
</dbReference>
<organism evidence="5 6">
    <name type="scientific">Paenibacillus endophyticus</name>
    <dbReference type="NCBI Taxonomy" id="1294268"/>
    <lineage>
        <taxon>Bacteria</taxon>
        <taxon>Bacillati</taxon>
        <taxon>Bacillota</taxon>
        <taxon>Bacilli</taxon>
        <taxon>Bacillales</taxon>
        <taxon>Paenibacillaceae</taxon>
        <taxon>Paenibacillus</taxon>
    </lineage>
</organism>
<evidence type="ECO:0000313" key="5">
    <source>
        <dbReference type="EMBL" id="MBB3151827.1"/>
    </source>
</evidence>
<sequence>MGDNHFYRIIEDTVHYIEKNRKEQLTLDRISAALNLSKFHLHRLMRHATGIPLMEYIRARKLSSSVDYLLNTDWNILDISLEFGFEHEQSYIRSFKQQFGVTPSRLRKRFEQITITEKFDTGKLKKMTHGVLFEPLFVIKSTSYLTGSRHVMSSAENYVKHTANTAGNEFFYRIHPHIPEKTNDQLYIGLTYLTEEPDRTLYFPSAEVQQMNNLDPMLHTSILPTQKYAAFKYVGDFHPRLLTFHQLQELWDYIYGFRNRPIRIASLISSNILTWG</sequence>
<dbReference type="InterPro" id="IPR020449">
    <property type="entry name" value="Tscrpt_reg_AraC-type_HTH"/>
</dbReference>
<keyword evidence="2" id="KW-0238">DNA-binding</keyword>
<dbReference type="PANTHER" id="PTHR47504">
    <property type="entry name" value="RIGHT ORIGIN-BINDING PROTEIN"/>
    <property type="match status" value="1"/>
</dbReference>
<dbReference type="PROSITE" id="PS01124">
    <property type="entry name" value="HTH_ARAC_FAMILY_2"/>
    <property type="match status" value="1"/>
</dbReference>
<dbReference type="Pfam" id="PF12833">
    <property type="entry name" value="HTH_18"/>
    <property type="match status" value="1"/>
</dbReference>
<comment type="caution">
    <text evidence="5">The sequence shown here is derived from an EMBL/GenBank/DDBJ whole genome shotgun (WGS) entry which is preliminary data.</text>
</comment>
<keyword evidence="6" id="KW-1185">Reference proteome</keyword>
<dbReference type="PRINTS" id="PR00032">
    <property type="entry name" value="HTHARAC"/>
</dbReference>
<dbReference type="EMBL" id="JACHXW010000004">
    <property type="protein sequence ID" value="MBB3151827.1"/>
    <property type="molecule type" value="Genomic_DNA"/>
</dbReference>
<keyword evidence="3" id="KW-0804">Transcription</keyword>
<dbReference type="InterPro" id="IPR009057">
    <property type="entry name" value="Homeodomain-like_sf"/>
</dbReference>
<evidence type="ECO:0000313" key="6">
    <source>
        <dbReference type="Proteomes" id="UP000518605"/>
    </source>
</evidence>
<proteinExistence type="predicted"/>
<dbReference type="PROSITE" id="PS00041">
    <property type="entry name" value="HTH_ARAC_FAMILY_1"/>
    <property type="match status" value="1"/>
</dbReference>
<dbReference type="Proteomes" id="UP000518605">
    <property type="component" value="Unassembled WGS sequence"/>
</dbReference>
<name>A0A7W5GAD2_9BACL</name>
<keyword evidence="1" id="KW-0805">Transcription regulation</keyword>
<feature type="domain" description="HTH araC/xylS-type" evidence="4">
    <location>
        <begin position="11"/>
        <end position="109"/>
    </location>
</feature>
<evidence type="ECO:0000256" key="1">
    <source>
        <dbReference type="ARBA" id="ARBA00023015"/>
    </source>
</evidence>
<reference evidence="5 6" key="1">
    <citation type="submission" date="2020-08" db="EMBL/GenBank/DDBJ databases">
        <title>Genomic Encyclopedia of Type Strains, Phase III (KMG-III): the genomes of soil and plant-associated and newly described type strains.</title>
        <authorList>
            <person name="Whitman W."/>
        </authorList>
    </citation>
    <scope>NUCLEOTIDE SEQUENCE [LARGE SCALE GENOMIC DNA]</scope>
    <source>
        <strain evidence="5 6">CECT 8234</strain>
    </source>
</reference>
<evidence type="ECO:0000256" key="3">
    <source>
        <dbReference type="ARBA" id="ARBA00023163"/>
    </source>
</evidence>
<dbReference type="Gene3D" id="3.20.80.10">
    <property type="entry name" value="Regulatory factor, effector binding domain"/>
    <property type="match status" value="1"/>
</dbReference>
<dbReference type="InterPro" id="IPR018060">
    <property type="entry name" value="HTH_AraC"/>
</dbReference>
<dbReference type="SUPFAM" id="SSF55136">
    <property type="entry name" value="Probable bacterial effector-binding domain"/>
    <property type="match status" value="1"/>
</dbReference>
<evidence type="ECO:0000259" key="4">
    <source>
        <dbReference type="PROSITE" id="PS01124"/>
    </source>
</evidence>
<dbReference type="RefSeq" id="WP_183561130.1">
    <property type="nucleotide sequence ID" value="NZ_CBCSLB010000008.1"/>
</dbReference>
<dbReference type="GO" id="GO:0043565">
    <property type="term" value="F:sequence-specific DNA binding"/>
    <property type="evidence" value="ECO:0007669"/>
    <property type="project" value="InterPro"/>
</dbReference>
<dbReference type="InterPro" id="IPR050959">
    <property type="entry name" value="MarA-like"/>
</dbReference>
<accession>A0A7W5GAD2</accession>
<protein>
    <submittedName>
        <fullName evidence="5">AraC family transcriptional regulator</fullName>
    </submittedName>
</protein>